<dbReference type="PANTHER" id="PTHR33221">
    <property type="entry name" value="WINGED HELIX-TURN-HELIX TRANSCRIPTIONAL REGULATOR, RRF2 FAMILY"/>
    <property type="match status" value="1"/>
</dbReference>
<accession>A0A4R1BPQ9</accession>
<dbReference type="GO" id="GO:0003700">
    <property type="term" value="F:DNA-binding transcription factor activity"/>
    <property type="evidence" value="ECO:0007669"/>
    <property type="project" value="TreeGrafter"/>
</dbReference>
<dbReference type="Proteomes" id="UP000295334">
    <property type="component" value="Unassembled WGS sequence"/>
</dbReference>
<dbReference type="OrthoDB" id="9808360at2"/>
<dbReference type="Pfam" id="PF02082">
    <property type="entry name" value="Rrf2"/>
    <property type="match status" value="1"/>
</dbReference>
<keyword evidence="2" id="KW-1185">Reference proteome</keyword>
<dbReference type="SUPFAM" id="SSF46785">
    <property type="entry name" value="Winged helix' DNA-binding domain"/>
    <property type="match status" value="1"/>
</dbReference>
<dbReference type="InterPro" id="IPR000944">
    <property type="entry name" value="Tscrpt_reg_Rrf2"/>
</dbReference>
<organism evidence="1 2">
    <name type="scientific">Flaviaesturariibacter flavus</name>
    <dbReference type="NCBI Taxonomy" id="2502780"/>
    <lineage>
        <taxon>Bacteria</taxon>
        <taxon>Pseudomonadati</taxon>
        <taxon>Bacteroidota</taxon>
        <taxon>Chitinophagia</taxon>
        <taxon>Chitinophagales</taxon>
        <taxon>Chitinophagaceae</taxon>
        <taxon>Flaviaestuariibacter</taxon>
    </lineage>
</organism>
<dbReference type="Gene3D" id="1.10.10.10">
    <property type="entry name" value="Winged helix-like DNA-binding domain superfamily/Winged helix DNA-binding domain"/>
    <property type="match status" value="1"/>
</dbReference>
<protein>
    <submittedName>
        <fullName evidence="1">Rrf2 family transcriptional regulator</fullName>
    </submittedName>
</protein>
<dbReference type="InterPro" id="IPR036390">
    <property type="entry name" value="WH_DNA-bd_sf"/>
</dbReference>
<dbReference type="PANTHER" id="PTHR33221:SF13">
    <property type="entry name" value="TRANSCRIPTIONAL REGULATOR-RELATED"/>
    <property type="match status" value="1"/>
</dbReference>
<evidence type="ECO:0000313" key="1">
    <source>
        <dbReference type="EMBL" id="TCJ19629.1"/>
    </source>
</evidence>
<dbReference type="InterPro" id="IPR036388">
    <property type="entry name" value="WH-like_DNA-bd_sf"/>
</dbReference>
<name>A0A4R1BPQ9_9BACT</name>
<gene>
    <name evidence="1" type="ORF">EPD60_00465</name>
</gene>
<dbReference type="GO" id="GO:0005829">
    <property type="term" value="C:cytosol"/>
    <property type="evidence" value="ECO:0007669"/>
    <property type="project" value="TreeGrafter"/>
</dbReference>
<evidence type="ECO:0000313" key="2">
    <source>
        <dbReference type="Proteomes" id="UP000295334"/>
    </source>
</evidence>
<dbReference type="EMBL" id="SJZI01000001">
    <property type="protein sequence ID" value="TCJ19629.1"/>
    <property type="molecule type" value="Genomic_DNA"/>
</dbReference>
<dbReference type="AlphaFoldDB" id="A0A4R1BPQ9"/>
<comment type="caution">
    <text evidence="1">The sequence shown here is derived from an EMBL/GenBank/DDBJ whole genome shotgun (WGS) entry which is preliminary data.</text>
</comment>
<sequence>MLFSKSFGYALRGILYIAASQQEGRPVQVEDIARELEVPKFFLAKILKGLVKEGFLASLKGPRGGFRVPASSLNRPLIDLLAATDGLENFHACVLQQKACNPANPCPLHPHVREMQNCLRDMLTKTLMSSFLNDGPEVLLRSLGTDRTGIALLTSN</sequence>
<dbReference type="PROSITE" id="PS51197">
    <property type="entry name" value="HTH_RRF2_2"/>
    <property type="match status" value="1"/>
</dbReference>
<proteinExistence type="predicted"/>
<dbReference type="NCBIfam" id="TIGR00738">
    <property type="entry name" value="rrf2_super"/>
    <property type="match status" value="1"/>
</dbReference>
<dbReference type="RefSeq" id="WP_131445607.1">
    <property type="nucleotide sequence ID" value="NZ_SJZI01000001.1"/>
</dbReference>
<reference evidence="1 2" key="1">
    <citation type="submission" date="2019-03" db="EMBL/GenBank/DDBJ databases">
        <authorList>
            <person name="Kim M.K.M."/>
        </authorList>
    </citation>
    <scope>NUCLEOTIDE SEQUENCE [LARGE SCALE GENOMIC DNA]</scope>
    <source>
        <strain evidence="1 2">17J68-12</strain>
    </source>
</reference>